<evidence type="ECO:0000313" key="1">
    <source>
        <dbReference type="EMBL" id="KAJ8665019.1"/>
    </source>
</evidence>
<gene>
    <name evidence="1" type="ORF">QAD02_006681</name>
</gene>
<evidence type="ECO:0000313" key="2">
    <source>
        <dbReference type="Proteomes" id="UP001239111"/>
    </source>
</evidence>
<proteinExistence type="predicted"/>
<accession>A0ACC2N1J3</accession>
<reference evidence="1" key="1">
    <citation type="submission" date="2023-04" db="EMBL/GenBank/DDBJ databases">
        <title>A chromosome-level genome assembly of the parasitoid wasp Eretmocerus hayati.</title>
        <authorList>
            <person name="Zhong Y."/>
            <person name="Liu S."/>
            <person name="Liu Y."/>
        </authorList>
    </citation>
    <scope>NUCLEOTIDE SEQUENCE</scope>
    <source>
        <strain evidence="1">ZJU_SS_LIU_2023</strain>
    </source>
</reference>
<sequence>MSSFDFRDVVPVYFARLFPFGEFYEWLSYGEEINFIHREFSFNFEGERYLRHQAFKNINELKQMVKKYRPAKIDIGAIYNVSPAHRLKNAQFFPTQKEFIIDIDITDYDEIRTCCSGVDICCKCWKYLAIAIKILDQALREDFGFNSILWTFSGRRGVHCWVCDQQARLLKKSGRWAVANYLQLVTGGEFMKKKVTVGDKIHHSAQRALKLIEPIFIEMCVIQQNMLGTESNILKFLGILNTEEMRQEVKELMDQFSTSLERWEAFVCFFRSQIQSGIEIWCETPFLLEEILLQYSYPRLDIQVSLGLTHLLKAPFSIHPSTGKIGVPIDLNTVDHFNPLEVPSICNLVKEIDEFDAQALQKGMSMGDLRDVQDIRKTSLHKFLEIFLIFLQKIQKNTSSESKPKDLRDDWFDVDFQQN</sequence>
<protein>
    <submittedName>
        <fullName evidence="1">Uncharacterized protein</fullName>
    </submittedName>
</protein>
<keyword evidence="2" id="KW-1185">Reference proteome</keyword>
<dbReference type="Proteomes" id="UP001239111">
    <property type="component" value="Chromosome 4"/>
</dbReference>
<dbReference type="EMBL" id="CM056744">
    <property type="protein sequence ID" value="KAJ8665019.1"/>
    <property type="molecule type" value="Genomic_DNA"/>
</dbReference>
<comment type="caution">
    <text evidence="1">The sequence shown here is derived from an EMBL/GenBank/DDBJ whole genome shotgun (WGS) entry which is preliminary data.</text>
</comment>
<organism evidence="1 2">
    <name type="scientific">Eretmocerus hayati</name>
    <dbReference type="NCBI Taxonomy" id="131215"/>
    <lineage>
        <taxon>Eukaryota</taxon>
        <taxon>Metazoa</taxon>
        <taxon>Ecdysozoa</taxon>
        <taxon>Arthropoda</taxon>
        <taxon>Hexapoda</taxon>
        <taxon>Insecta</taxon>
        <taxon>Pterygota</taxon>
        <taxon>Neoptera</taxon>
        <taxon>Endopterygota</taxon>
        <taxon>Hymenoptera</taxon>
        <taxon>Apocrita</taxon>
        <taxon>Proctotrupomorpha</taxon>
        <taxon>Chalcidoidea</taxon>
        <taxon>Aphelinidae</taxon>
        <taxon>Aphelininae</taxon>
        <taxon>Eretmocerus</taxon>
    </lineage>
</organism>
<name>A0ACC2N1J3_9HYME</name>